<gene>
    <name evidence="1" type="ORF">G443_000789</name>
</gene>
<protein>
    <submittedName>
        <fullName evidence="1">Uncharacterized protein</fullName>
    </submittedName>
</protein>
<name>A0ABT1JDF6_ACTCY</name>
<sequence length="255" mass="26641">MWWPYPAVVLCGVFGFRVVGVGGSCCVGCGERLDGTPWCGAFPRRAGAVRGVAVSGVAVSGVAGAECGRRLWWCRCSRSAGMSGGCGRLLGVGVELFAGGARLVCVWAGTGREVDGVAVLAGVGRPDVGSCGWMGWCGVLLVWRRRVPLVSRCVVRGRAGDPRSRRTCSWVVRGRGSGGGLLGGGCGSRAWFGRWVVGWRMWFAGVGLFDWLGVDLDPWRPVGAVDRGSAVCRDRAGSVVGCAGDRDGRCDVGVD</sequence>
<comment type="caution">
    <text evidence="1">The sequence shown here is derived from an EMBL/GenBank/DDBJ whole genome shotgun (WGS) entry which is preliminary data.</text>
</comment>
<organism evidence="1 2">
    <name type="scientific">Actinoalloteichus caeruleus DSM 43889</name>
    <dbReference type="NCBI Taxonomy" id="1120930"/>
    <lineage>
        <taxon>Bacteria</taxon>
        <taxon>Bacillati</taxon>
        <taxon>Actinomycetota</taxon>
        <taxon>Actinomycetes</taxon>
        <taxon>Pseudonocardiales</taxon>
        <taxon>Pseudonocardiaceae</taxon>
        <taxon>Actinoalloteichus</taxon>
        <taxon>Actinoalloteichus cyanogriseus</taxon>
    </lineage>
</organism>
<reference evidence="1 2" key="2">
    <citation type="submission" date="2022-06" db="EMBL/GenBank/DDBJ databases">
        <title>Genomic Encyclopedia of Type Strains, Phase I: the one thousand microbial genomes (KMG-I) project.</title>
        <authorList>
            <person name="Kyrpides N."/>
        </authorList>
    </citation>
    <scope>NUCLEOTIDE SEQUENCE [LARGE SCALE GENOMIC DNA]</scope>
    <source>
        <strain evidence="1 2">DSM 43889</strain>
    </source>
</reference>
<dbReference type="Proteomes" id="UP000791080">
    <property type="component" value="Unassembled WGS sequence"/>
</dbReference>
<evidence type="ECO:0000313" key="1">
    <source>
        <dbReference type="EMBL" id="MCP2330519.1"/>
    </source>
</evidence>
<keyword evidence="2" id="KW-1185">Reference proteome</keyword>
<proteinExistence type="predicted"/>
<dbReference type="EMBL" id="AUBJ02000001">
    <property type="protein sequence ID" value="MCP2330519.1"/>
    <property type="molecule type" value="Genomic_DNA"/>
</dbReference>
<reference evidence="1 2" key="1">
    <citation type="submission" date="2013-07" db="EMBL/GenBank/DDBJ databases">
        <authorList>
            <consortium name="DOE Joint Genome Institute"/>
            <person name="Reeve W."/>
            <person name="Huntemann M."/>
            <person name="Han J."/>
            <person name="Chen A."/>
            <person name="Kyrpides N."/>
            <person name="Mavromatis K."/>
            <person name="Markowitz V."/>
            <person name="Palaniappan K."/>
            <person name="Ivanova N."/>
            <person name="Schaumberg A."/>
            <person name="Pati A."/>
            <person name="Liolios K."/>
            <person name="Nordberg H.P."/>
            <person name="Cantor M.N."/>
            <person name="Hua S.X."/>
            <person name="Woyke T."/>
        </authorList>
    </citation>
    <scope>NUCLEOTIDE SEQUENCE [LARGE SCALE GENOMIC DNA]</scope>
    <source>
        <strain evidence="1 2">DSM 43889</strain>
    </source>
</reference>
<evidence type="ECO:0000313" key="2">
    <source>
        <dbReference type="Proteomes" id="UP000791080"/>
    </source>
</evidence>
<accession>A0ABT1JDF6</accession>